<feature type="domain" description="Pyrroline-5-carboxylate reductase catalytic N-terminal" evidence="1">
    <location>
        <begin position="16"/>
        <end position="99"/>
    </location>
</feature>
<dbReference type="AlphaFoldDB" id="A0A316DK83"/>
<feature type="domain" description="DUF2520" evidence="2">
    <location>
        <begin position="134"/>
        <end position="258"/>
    </location>
</feature>
<organism evidence="3 4">
    <name type="scientific">Xanthomarina spongicola</name>
    <dbReference type="NCBI Taxonomy" id="570520"/>
    <lineage>
        <taxon>Bacteria</taxon>
        <taxon>Pseudomonadati</taxon>
        <taxon>Bacteroidota</taxon>
        <taxon>Flavobacteriia</taxon>
        <taxon>Flavobacteriales</taxon>
        <taxon>Flavobacteriaceae</taxon>
        <taxon>Xanthomarina</taxon>
    </lineage>
</organism>
<proteinExistence type="predicted"/>
<protein>
    <submittedName>
        <fullName evidence="3">Putative short-subunit dehydrogenase-like oxidoreductase (DUF2520 family)</fullName>
    </submittedName>
</protein>
<dbReference type="PANTHER" id="PTHR40459">
    <property type="entry name" value="CONSERVED HYPOTHETICAL ALANINE AND LEUCINE RICH PROTEIN"/>
    <property type="match status" value="1"/>
</dbReference>
<dbReference type="InterPro" id="IPR028939">
    <property type="entry name" value="P5C_Rdtase_cat_N"/>
</dbReference>
<dbReference type="Gene3D" id="1.10.1040.20">
    <property type="entry name" value="ProC-like, C-terminal domain"/>
    <property type="match status" value="1"/>
</dbReference>
<dbReference type="SUPFAM" id="SSF48179">
    <property type="entry name" value="6-phosphogluconate dehydrogenase C-terminal domain-like"/>
    <property type="match status" value="1"/>
</dbReference>
<comment type="caution">
    <text evidence="3">The sequence shown here is derived from an EMBL/GenBank/DDBJ whole genome shotgun (WGS) entry which is preliminary data.</text>
</comment>
<accession>A0A316DK83</accession>
<evidence type="ECO:0000313" key="3">
    <source>
        <dbReference type="EMBL" id="PWK18521.1"/>
    </source>
</evidence>
<dbReference type="InterPro" id="IPR018931">
    <property type="entry name" value="DUF2520"/>
</dbReference>
<evidence type="ECO:0000259" key="2">
    <source>
        <dbReference type="Pfam" id="PF10728"/>
    </source>
</evidence>
<evidence type="ECO:0000259" key="1">
    <source>
        <dbReference type="Pfam" id="PF03807"/>
    </source>
</evidence>
<dbReference type="PANTHER" id="PTHR40459:SF1">
    <property type="entry name" value="CONSERVED HYPOTHETICAL ALANINE AND LEUCINE RICH PROTEIN"/>
    <property type="match status" value="1"/>
</dbReference>
<dbReference type="SUPFAM" id="SSF51735">
    <property type="entry name" value="NAD(P)-binding Rossmann-fold domains"/>
    <property type="match status" value="1"/>
</dbReference>
<sequence>MSIYDSNSYFSCMISVSIIGAGNVATHLYKVFKKSEQVSVVQWYSRDLNKIKSYKNAVAITDQLSELELADIYIIAVSDDAIASVSEQLPFKDRLVVHTSGSVSIYDLDKKNKRGVFYPLQTFSKEAKVDFKKVPICIETIGKKNLPLLQSLAEAIGSKVYKVNPDQRKALHLAAVFVNNFTNQLYRIAHEITESEGVEFDILKPLILETANKVQHLSPYLAQTGPAKRNDKKTIKRHLKQLESEHHKAVYTLLTESIKKTHGR</sequence>
<dbReference type="Pfam" id="PF03807">
    <property type="entry name" value="F420_oxidored"/>
    <property type="match status" value="1"/>
</dbReference>
<dbReference type="InterPro" id="IPR008927">
    <property type="entry name" value="6-PGluconate_DH-like_C_sf"/>
</dbReference>
<name>A0A316DK83_9FLAO</name>
<evidence type="ECO:0000313" key="4">
    <source>
        <dbReference type="Proteomes" id="UP000245430"/>
    </source>
</evidence>
<dbReference type="InterPro" id="IPR036291">
    <property type="entry name" value="NAD(P)-bd_dom_sf"/>
</dbReference>
<gene>
    <name evidence="3" type="ORF">LX78_01827</name>
</gene>
<dbReference type="Gene3D" id="3.40.50.720">
    <property type="entry name" value="NAD(P)-binding Rossmann-like Domain"/>
    <property type="match status" value="1"/>
</dbReference>
<keyword evidence="4" id="KW-1185">Reference proteome</keyword>
<dbReference type="Pfam" id="PF10728">
    <property type="entry name" value="DUF2520"/>
    <property type="match status" value="1"/>
</dbReference>
<dbReference type="Proteomes" id="UP000245430">
    <property type="component" value="Unassembled WGS sequence"/>
</dbReference>
<dbReference type="EMBL" id="QGGP01000004">
    <property type="protein sequence ID" value="PWK18521.1"/>
    <property type="molecule type" value="Genomic_DNA"/>
</dbReference>
<reference evidence="3 4" key="1">
    <citation type="submission" date="2018-05" db="EMBL/GenBank/DDBJ databases">
        <title>Genomic Encyclopedia of Archaeal and Bacterial Type Strains, Phase II (KMG-II): from individual species to whole genera.</title>
        <authorList>
            <person name="Goeker M."/>
        </authorList>
    </citation>
    <scope>NUCLEOTIDE SEQUENCE [LARGE SCALE GENOMIC DNA]</scope>
    <source>
        <strain evidence="3 4">DSM 22637</strain>
    </source>
</reference>
<dbReference type="InterPro" id="IPR037108">
    <property type="entry name" value="TM1727-like_C_sf"/>
</dbReference>